<dbReference type="Proteomes" id="UP000323917">
    <property type="component" value="Chromosome"/>
</dbReference>
<evidence type="ECO:0008006" key="3">
    <source>
        <dbReference type="Google" id="ProtNLM"/>
    </source>
</evidence>
<sequence>MAYLDLAEVSALRQGLRLFGASRWGPACFLESDHMQTEAESLQKEIRACLKERSGMALSGPIRLLTLLRCWRYYFSPLNLYYVFNADDTQVEAIVAEVSNTPWRETHRYVLVPEHGSNAELLAYQHPKEFHVSPFMDMDVLYQWMCSIPSETLQVQINSIQTNNHFFTANLELRKRDLTDREIARALLQSPWASARIVTSIYWQALLLWWKRCPFFPHPNKRETQTNSTVE</sequence>
<organism evidence="1 2">
    <name type="scientific">Bythopirellula goksoeyrii</name>
    <dbReference type="NCBI Taxonomy" id="1400387"/>
    <lineage>
        <taxon>Bacteria</taxon>
        <taxon>Pseudomonadati</taxon>
        <taxon>Planctomycetota</taxon>
        <taxon>Planctomycetia</taxon>
        <taxon>Pirellulales</taxon>
        <taxon>Lacipirellulaceae</taxon>
        <taxon>Bythopirellula</taxon>
    </lineage>
</organism>
<proteinExistence type="predicted"/>
<dbReference type="KEGG" id="bgok:Pr1d_41960"/>
<evidence type="ECO:0000313" key="1">
    <source>
        <dbReference type="EMBL" id="QEG36859.1"/>
    </source>
</evidence>
<gene>
    <name evidence="1" type="ORF">Pr1d_41960</name>
</gene>
<evidence type="ECO:0000313" key="2">
    <source>
        <dbReference type="Proteomes" id="UP000323917"/>
    </source>
</evidence>
<keyword evidence="2" id="KW-1185">Reference proteome</keyword>
<name>A0A5B9QG27_9BACT</name>
<dbReference type="AlphaFoldDB" id="A0A5B9QG27"/>
<dbReference type="PANTHER" id="PTHR33973:SF4">
    <property type="entry name" value="OS07G0153300 PROTEIN"/>
    <property type="match status" value="1"/>
</dbReference>
<accession>A0A5B9QG27</accession>
<dbReference type="EMBL" id="CP042913">
    <property type="protein sequence ID" value="QEG36859.1"/>
    <property type="molecule type" value="Genomic_DNA"/>
</dbReference>
<dbReference type="Pfam" id="PF07103">
    <property type="entry name" value="DUF1365"/>
    <property type="match status" value="1"/>
</dbReference>
<reference evidence="1 2" key="1">
    <citation type="submission" date="2019-08" db="EMBL/GenBank/DDBJ databases">
        <title>Deep-cultivation of Planctomycetes and their phenomic and genomic characterization uncovers novel biology.</title>
        <authorList>
            <person name="Wiegand S."/>
            <person name="Jogler M."/>
            <person name="Boedeker C."/>
            <person name="Pinto D."/>
            <person name="Vollmers J."/>
            <person name="Rivas-Marin E."/>
            <person name="Kohn T."/>
            <person name="Peeters S.H."/>
            <person name="Heuer A."/>
            <person name="Rast P."/>
            <person name="Oberbeckmann S."/>
            <person name="Bunk B."/>
            <person name="Jeske O."/>
            <person name="Meyerdierks A."/>
            <person name="Storesund J.E."/>
            <person name="Kallscheuer N."/>
            <person name="Luecker S."/>
            <person name="Lage O.M."/>
            <person name="Pohl T."/>
            <person name="Merkel B.J."/>
            <person name="Hornburger P."/>
            <person name="Mueller R.-W."/>
            <person name="Bruemmer F."/>
            <person name="Labrenz M."/>
            <person name="Spormann A.M."/>
            <person name="Op den Camp H."/>
            <person name="Overmann J."/>
            <person name="Amann R."/>
            <person name="Jetten M.S.M."/>
            <person name="Mascher T."/>
            <person name="Medema M.H."/>
            <person name="Devos D.P."/>
            <person name="Kaster A.-K."/>
            <person name="Ovreas L."/>
            <person name="Rohde M."/>
            <person name="Galperin M.Y."/>
            <person name="Jogler C."/>
        </authorList>
    </citation>
    <scope>NUCLEOTIDE SEQUENCE [LARGE SCALE GENOMIC DNA]</scope>
    <source>
        <strain evidence="1 2">Pr1d</strain>
    </source>
</reference>
<dbReference type="PANTHER" id="PTHR33973">
    <property type="entry name" value="OS07G0153300 PROTEIN"/>
    <property type="match status" value="1"/>
</dbReference>
<protein>
    <recommendedName>
        <fullName evidence="3">DUF1365 domain-containing protein</fullName>
    </recommendedName>
</protein>
<dbReference type="InterPro" id="IPR010775">
    <property type="entry name" value="DUF1365"/>
</dbReference>